<protein>
    <submittedName>
        <fullName evidence="2">Uncharacterized protein</fullName>
    </submittedName>
</protein>
<keyword evidence="1" id="KW-0472">Membrane</keyword>
<dbReference type="Proteomes" id="UP000294847">
    <property type="component" value="Chromosome 4"/>
</dbReference>
<evidence type="ECO:0000313" key="3">
    <source>
        <dbReference type="Proteomes" id="UP000294847"/>
    </source>
</evidence>
<reference evidence="2 3" key="1">
    <citation type="journal article" date="2019" name="Mol. Biol. Evol.">
        <title>Blast fungal genomes show frequent chromosomal changes, gene gains and losses, and effector gene turnover.</title>
        <authorList>
            <person name="Gomez Luciano L.B."/>
            <person name="Jason Tsai I."/>
            <person name="Chuma I."/>
            <person name="Tosa Y."/>
            <person name="Chen Y.H."/>
            <person name="Li J.Y."/>
            <person name="Li M.Y."/>
            <person name="Jade Lu M.Y."/>
            <person name="Nakayashiki H."/>
            <person name="Li W.H."/>
        </authorList>
    </citation>
    <scope>NUCLEOTIDE SEQUENCE [LARGE SCALE GENOMIC DNA]</scope>
    <source>
        <strain evidence="2">MZ5-1-6</strain>
    </source>
</reference>
<evidence type="ECO:0000256" key="1">
    <source>
        <dbReference type="SAM" id="Phobius"/>
    </source>
</evidence>
<name>A0A4P7NH13_PYROR</name>
<organism evidence="2 3">
    <name type="scientific">Pyricularia oryzae</name>
    <name type="common">Rice blast fungus</name>
    <name type="synonym">Magnaporthe oryzae</name>
    <dbReference type="NCBI Taxonomy" id="318829"/>
    <lineage>
        <taxon>Eukaryota</taxon>
        <taxon>Fungi</taxon>
        <taxon>Dikarya</taxon>
        <taxon>Ascomycota</taxon>
        <taxon>Pezizomycotina</taxon>
        <taxon>Sordariomycetes</taxon>
        <taxon>Sordariomycetidae</taxon>
        <taxon>Magnaporthales</taxon>
        <taxon>Pyriculariaceae</taxon>
        <taxon>Pyricularia</taxon>
    </lineage>
</organism>
<sequence>MADHSEPSSNVWIVAAWNRLSRNEQAAMMILYFVGAIMTALVCVWAKWHIIEWRQGQRPGPRRQITDRIATERRFENVFSGSMLTRVYWISIEQSTGVSLGRANLSRNSAETSAENR</sequence>
<evidence type="ECO:0000313" key="2">
    <source>
        <dbReference type="EMBL" id="QBZ61251.1"/>
    </source>
</evidence>
<proteinExistence type="predicted"/>
<dbReference type="EMBL" id="CP034207">
    <property type="protein sequence ID" value="QBZ61251.1"/>
    <property type="molecule type" value="Genomic_DNA"/>
</dbReference>
<keyword evidence="1" id="KW-0812">Transmembrane</keyword>
<accession>A0A4P7NH13</accession>
<dbReference type="AlphaFoldDB" id="A0A4P7NH13"/>
<gene>
    <name evidence="2" type="ORF">PoMZ_08199</name>
</gene>
<keyword evidence="1" id="KW-1133">Transmembrane helix</keyword>
<feature type="transmembrane region" description="Helical" evidence="1">
    <location>
        <begin position="26"/>
        <end position="48"/>
    </location>
</feature>